<dbReference type="GO" id="GO:0004674">
    <property type="term" value="F:protein serine/threonine kinase activity"/>
    <property type="evidence" value="ECO:0007669"/>
    <property type="project" value="TreeGrafter"/>
</dbReference>
<feature type="domain" description="Protein kinase" evidence="2">
    <location>
        <begin position="245"/>
        <end position="515"/>
    </location>
</feature>
<evidence type="ECO:0000313" key="4">
    <source>
        <dbReference type="Proteomes" id="UP000748756"/>
    </source>
</evidence>
<dbReference type="Gene3D" id="1.10.510.10">
    <property type="entry name" value="Transferase(Phosphotransferase) domain 1"/>
    <property type="match status" value="1"/>
</dbReference>
<gene>
    <name evidence="3" type="ORF">BG015_000953</name>
</gene>
<protein>
    <recommendedName>
        <fullName evidence="2">Protein kinase domain-containing protein</fullName>
    </recommendedName>
</protein>
<dbReference type="EMBL" id="JAAAUQ010001167">
    <property type="protein sequence ID" value="KAF9142330.1"/>
    <property type="molecule type" value="Genomic_DNA"/>
</dbReference>
<organism evidence="3 4">
    <name type="scientific">Linnemannia schmuckeri</name>
    <dbReference type="NCBI Taxonomy" id="64567"/>
    <lineage>
        <taxon>Eukaryota</taxon>
        <taxon>Fungi</taxon>
        <taxon>Fungi incertae sedis</taxon>
        <taxon>Mucoromycota</taxon>
        <taxon>Mortierellomycotina</taxon>
        <taxon>Mortierellomycetes</taxon>
        <taxon>Mortierellales</taxon>
        <taxon>Mortierellaceae</taxon>
        <taxon>Linnemannia</taxon>
    </lineage>
</organism>
<dbReference type="SUPFAM" id="SSF56112">
    <property type="entry name" value="Protein kinase-like (PK-like)"/>
    <property type="match status" value="1"/>
</dbReference>
<feature type="compositionally biased region" description="Low complexity" evidence="1">
    <location>
        <begin position="126"/>
        <end position="135"/>
    </location>
</feature>
<dbReference type="GO" id="GO:0005524">
    <property type="term" value="F:ATP binding"/>
    <property type="evidence" value="ECO:0007669"/>
    <property type="project" value="InterPro"/>
</dbReference>
<name>A0A9P5RQX0_9FUNG</name>
<dbReference type="OrthoDB" id="2441994at2759"/>
<feature type="compositionally biased region" description="Low complexity" evidence="1">
    <location>
        <begin position="576"/>
        <end position="595"/>
    </location>
</feature>
<dbReference type="PROSITE" id="PS50011">
    <property type="entry name" value="PROTEIN_KINASE_DOM"/>
    <property type="match status" value="1"/>
</dbReference>
<evidence type="ECO:0000313" key="3">
    <source>
        <dbReference type="EMBL" id="KAF9142330.1"/>
    </source>
</evidence>
<dbReference type="AlphaFoldDB" id="A0A9P5RQX0"/>
<evidence type="ECO:0000256" key="1">
    <source>
        <dbReference type="SAM" id="MobiDB-lite"/>
    </source>
</evidence>
<feature type="compositionally biased region" description="Low complexity" evidence="1">
    <location>
        <begin position="603"/>
        <end position="619"/>
    </location>
</feature>
<feature type="compositionally biased region" description="Low complexity" evidence="1">
    <location>
        <begin position="27"/>
        <end position="36"/>
    </location>
</feature>
<feature type="region of interest" description="Disordered" evidence="1">
    <location>
        <begin position="1"/>
        <end position="43"/>
    </location>
</feature>
<feature type="region of interest" description="Disordered" evidence="1">
    <location>
        <begin position="62"/>
        <end position="181"/>
    </location>
</feature>
<feature type="region of interest" description="Disordered" evidence="1">
    <location>
        <begin position="561"/>
        <end position="642"/>
    </location>
</feature>
<dbReference type="Proteomes" id="UP000748756">
    <property type="component" value="Unassembled WGS sequence"/>
</dbReference>
<feature type="compositionally biased region" description="Low complexity" evidence="1">
    <location>
        <begin position="69"/>
        <end position="91"/>
    </location>
</feature>
<dbReference type="Pfam" id="PF07714">
    <property type="entry name" value="PK_Tyr_Ser-Thr"/>
    <property type="match status" value="1"/>
</dbReference>
<sequence length="642" mass="72126">MYPPYDYQNTTTNTDNTIDIAPSLTHSSNMSTNSNSDGMDLDSRPIEAHDARIQHYANNGGSSLEHQRQYQQQLQMMQQGHGQGQQGQQYPPQYPFPQPPLSHLQQYQQQYQQQQQQQQANPTFNHQQCTHQQQQRLYPPSQAAGYPGTECHLMTPSSGRSVETEMPSLAFSDNSNNSTSSKVMMPQEAIRAVAVPPSPSPSVSPQAADSSEEVDGDYFLTSVLNMIAPMGAAPPVPHYDYLAEFTQRQRIAKGGNGEIRRAHWASRQAVVILKSLIDTKHTPAKIAKLFDKEVEVMNQCGHHDNLVQFYGVAIRNCGDERNGDRFMIMQYYEHGDLVKLLEAPVGAPEAPSLEDRLYLAMDIATGLEHLYNCGFHHGDLHPKNILIDLRRNRAPHEGRYLARLTDFGLRRIRDNKNAFSSQQFGGVWQFMAPERMAKNRPRYDIRCDIFALGVIYWFIMAGRYPFKDFSTFRPGAREPMIEGTPPWYHAVYTQAWNEDPNARQQTLYEIVNVFRHQLGIPTPPSAQYLDPNYARPPYPSTAAYGYDHGNYPSPQYDARLFSDSSSTNAGMTARGSPMLTPAPMLTPTSLNRSGSPHPPSPLLPNAAASSSSTSTPRASHPNHPRYRKPVIPNGLPVNPYRA</sequence>
<dbReference type="InterPro" id="IPR000719">
    <property type="entry name" value="Prot_kinase_dom"/>
</dbReference>
<dbReference type="InterPro" id="IPR001245">
    <property type="entry name" value="Ser-Thr/Tyr_kinase_cat_dom"/>
</dbReference>
<proteinExistence type="predicted"/>
<keyword evidence="4" id="KW-1185">Reference proteome</keyword>
<dbReference type="InterPro" id="IPR011009">
    <property type="entry name" value="Kinase-like_dom_sf"/>
</dbReference>
<accession>A0A9P5RQX0</accession>
<comment type="caution">
    <text evidence="3">The sequence shown here is derived from an EMBL/GenBank/DDBJ whole genome shotgun (WGS) entry which is preliminary data.</text>
</comment>
<evidence type="ECO:0000259" key="2">
    <source>
        <dbReference type="PROSITE" id="PS50011"/>
    </source>
</evidence>
<dbReference type="InterPro" id="IPR051681">
    <property type="entry name" value="Ser/Thr_Kinases-Pseudokinases"/>
</dbReference>
<dbReference type="PANTHER" id="PTHR44329">
    <property type="entry name" value="SERINE/THREONINE-PROTEIN KINASE TNNI3K-RELATED"/>
    <property type="match status" value="1"/>
</dbReference>
<feature type="compositionally biased region" description="Low complexity" evidence="1">
    <location>
        <begin position="9"/>
        <end position="20"/>
    </location>
</feature>
<reference evidence="3" key="1">
    <citation type="journal article" date="2020" name="Fungal Divers.">
        <title>Resolving the Mortierellaceae phylogeny through synthesis of multi-gene phylogenetics and phylogenomics.</title>
        <authorList>
            <person name="Vandepol N."/>
            <person name="Liber J."/>
            <person name="Desiro A."/>
            <person name="Na H."/>
            <person name="Kennedy M."/>
            <person name="Barry K."/>
            <person name="Grigoriev I.V."/>
            <person name="Miller A.N."/>
            <person name="O'Donnell K."/>
            <person name="Stajich J.E."/>
            <person name="Bonito G."/>
        </authorList>
    </citation>
    <scope>NUCLEOTIDE SEQUENCE</scope>
    <source>
        <strain evidence="3">NRRL 6426</strain>
    </source>
</reference>
<feature type="compositionally biased region" description="Polar residues" evidence="1">
    <location>
        <begin position="171"/>
        <end position="181"/>
    </location>
</feature>
<feature type="compositionally biased region" description="Low complexity" evidence="1">
    <location>
        <begin position="105"/>
        <end position="119"/>
    </location>
</feature>